<protein>
    <submittedName>
        <fullName evidence="2">Uncharacterized protein</fullName>
    </submittedName>
</protein>
<keyword evidence="3" id="KW-1185">Reference proteome</keyword>
<feature type="region of interest" description="Disordered" evidence="1">
    <location>
        <begin position="1"/>
        <end position="65"/>
    </location>
</feature>
<dbReference type="RefSeq" id="WP_192770378.1">
    <property type="nucleotide sequence ID" value="NZ_JADBEB010000001.1"/>
</dbReference>
<comment type="caution">
    <text evidence="2">The sequence shown here is derived from an EMBL/GenBank/DDBJ whole genome shotgun (WGS) entry which is preliminary data.</text>
</comment>
<dbReference type="EMBL" id="JADBEB010000001">
    <property type="protein sequence ID" value="MBE1491266.1"/>
    <property type="molecule type" value="Genomic_DNA"/>
</dbReference>
<name>A0A927RB32_9ACTN</name>
<accession>A0A927RB32</accession>
<sequence>MKRKLPVASSATSGNAAPWRDSRRSSAWPAAPAIPLMSRAERVAPPRDGVTRPGPGRLTGPFGTAPVVRARSLAATR</sequence>
<dbReference type="Proteomes" id="UP000649753">
    <property type="component" value="Unassembled WGS sequence"/>
</dbReference>
<evidence type="ECO:0000313" key="2">
    <source>
        <dbReference type="EMBL" id="MBE1491266.1"/>
    </source>
</evidence>
<organism evidence="2 3">
    <name type="scientific">Plantactinospora soyae</name>
    <dbReference type="NCBI Taxonomy" id="1544732"/>
    <lineage>
        <taxon>Bacteria</taxon>
        <taxon>Bacillati</taxon>
        <taxon>Actinomycetota</taxon>
        <taxon>Actinomycetes</taxon>
        <taxon>Micromonosporales</taxon>
        <taxon>Micromonosporaceae</taxon>
        <taxon>Plantactinospora</taxon>
    </lineage>
</organism>
<evidence type="ECO:0000256" key="1">
    <source>
        <dbReference type="SAM" id="MobiDB-lite"/>
    </source>
</evidence>
<proteinExistence type="predicted"/>
<reference evidence="2" key="1">
    <citation type="submission" date="2020-10" db="EMBL/GenBank/DDBJ databases">
        <title>Sequencing the genomes of 1000 actinobacteria strains.</title>
        <authorList>
            <person name="Klenk H.-P."/>
        </authorList>
    </citation>
    <scope>NUCLEOTIDE SEQUENCE</scope>
    <source>
        <strain evidence="2">DSM 46832</strain>
    </source>
</reference>
<dbReference type="AlphaFoldDB" id="A0A927RB32"/>
<evidence type="ECO:0000313" key="3">
    <source>
        <dbReference type="Proteomes" id="UP000649753"/>
    </source>
</evidence>
<gene>
    <name evidence="2" type="ORF">H4W31_006904</name>
</gene>